<keyword evidence="1" id="KW-0436">Ligase</keyword>
<dbReference type="AlphaFoldDB" id="R4KNS1"/>
<keyword evidence="1" id="KW-0030">Aminoacyl-tRNA synthetase</keyword>
<reference evidence="1 2" key="1">
    <citation type="submission" date="2012-01" db="EMBL/GenBank/DDBJ databases">
        <title>Complete sequence of Desulfotomaculum gibsoniae DSM 7213.</title>
        <authorList>
            <consortium name="US DOE Joint Genome Institute"/>
            <person name="Lucas S."/>
            <person name="Han J."/>
            <person name="Lapidus A."/>
            <person name="Cheng J.-F."/>
            <person name="Goodwin L."/>
            <person name="Pitluck S."/>
            <person name="Peters L."/>
            <person name="Ovchinnikova G."/>
            <person name="Teshima H."/>
            <person name="Detter J.C."/>
            <person name="Han C."/>
            <person name="Tapia R."/>
            <person name="Land M."/>
            <person name="Hauser L."/>
            <person name="Kyrpides N."/>
            <person name="Ivanova N."/>
            <person name="Pagani I."/>
            <person name="Parshina S."/>
            <person name="Plugge C."/>
            <person name="Muyzer G."/>
            <person name="Kuever J."/>
            <person name="Ivanova A."/>
            <person name="Nazina T."/>
            <person name="Klenk H.-P."/>
            <person name="Brambilla E."/>
            <person name="Spring S."/>
            <person name="Stams A.F."/>
            <person name="Woyke T."/>
        </authorList>
    </citation>
    <scope>NUCLEOTIDE SEQUENCE [LARGE SCALE GENOMIC DNA]</scope>
    <source>
        <strain evidence="1 2">DSM 7213</strain>
    </source>
</reference>
<dbReference type="GO" id="GO:0004812">
    <property type="term" value="F:aminoacyl-tRNA ligase activity"/>
    <property type="evidence" value="ECO:0007669"/>
    <property type="project" value="UniProtKB-KW"/>
</dbReference>
<accession>R4KNS1</accession>
<protein>
    <submittedName>
        <fullName evidence="1">Pyrrolysyl-tRNA synthetase, N-terminal region</fullName>
    </submittedName>
</protein>
<organism evidence="1 2">
    <name type="scientific">Desulfoscipio gibsoniae DSM 7213</name>
    <dbReference type="NCBI Taxonomy" id="767817"/>
    <lineage>
        <taxon>Bacteria</taxon>
        <taxon>Bacillati</taxon>
        <taxon>Bacillota</taxon>
        <taxon>Clostridia</taxon>
        <taxon>Eubacteriales</taxon>
        <taxon>Desulfallaceae</taxon>
        <taxon>Desulfoscipio</taxon>
    </lineage>
</organism>
<name>R4KNS1_9FIRM</name>
<keyword evidence="2" id="KW-1185">Reference proteome</keyword>
<dbReference type="STRING" id="767817.Desgi_3923"/>
<dbReference type="Proteomes" id="UP000013520">
    <property type="component" value="Chromosome"/>
</dbReference>
<proteinExistence type="predicted"/>
<dbReference type="InterPro" id="IPR023878">
    <property type="entry name" value="Pyrrolysyl-tRNA_ligase_N"/>
</dbReference>
<dbReference type="HOGENOM" id="CLU_2205826_0_0_9"/>
<evidence type="ECO:0000313" key="2">
    <source>
        <dbReference type="Proteomes" id="UP000013520"/>
    </source>
</evidence>
<gene>
    <name evidence="1" type="ORF">Desgi_3923</name>
</gene>
<evidence type="ECO:0000313" key="1">
    <source>
        <dbReference type="EMBL" id="AGL03212.1"/>
    </source>
</evidence>
<sequence>MTDKKQAKKKYYRKRVDFLLLLAKIKLWPSRNGTLHGIKEMETKGEYAYITTHCEKKILVHNSKNGRAARWIRNKWVVGSCKDCKIPDWKLNKFSSTFFKQHYGSQLYSKQSVSLKLMK</sequence>
<dbReference type="KEGG" id="dgi:Desgi_3923"/>
<dbReference type="RefSeq" id="WP_006524404.1">
    <property type="nucleotide sequence ID" value="NC_021184.1"/>
</dbReference>
<dbReference type="eggNOG" id="COG0016">
    <property type="taxonomic scope" value="Bacteria"/>
</dbReference>
<dbReference type="EMBL" id="CP003273">
    <property type="protein sequence ID" value="AGL03212.1"/>
    <property type="molecule type" value="Genomic_DNA"/>
</dbReference>
<dbReference type="NCBIfam" id="TIGR03912">
    <property type="entry name" value="PylS_Nterm"/>
    <property type="match status" value="1"/>
</dbReference>